<accession>A0ABT6SSV4</accession>
<dbReference type="Proteomes" id="UP001237105">
    <property type="component" value="Unassembled WGS sequence"/>
</dbReference>
<proteinExistence type="predicted"/>
<keyword evidence="3" id="KW-1185">Reference proteome</keyword>
<feature type="region of interest" description="Disordered" evidence="1">
    <location>
        <begin position="39"/>
        <end position="79"/>
    </location>
</feature>
<dbReference type="EMBL" id="JASCIS010000007">
    <property type="protein sequence ID" value="MDI3418687.1"/>
    <property type="molecule type" value="Genomic_DNA"/>
</dbReference>
<name>A0ABT6SSV4_9ACTN</name>
<organism evidence="2 3">
    <name type="scientific">Streptomyces luteolus</name>
    <dbReference type="NCBI Taxonomy" id="3043615"/>
    <lineage>
        <taxon>Bacteria</taxon>
        <taxon>Bacillati</taxon>
        <taxon>Actinomycetota</taxon>
        <taxon>Actinomycetes</taxon>
        <taxon>Kitasatosporales</taxon>
        <taxon>Streptomycetaceae</taxon>
        <taxon>Streptomyces</taxon>
    </lineage>
</organism>
<evidence type="ECO:0000256" key="1">
    <source>
        <dbReference type="SAM" id="MobiDB-lite"/>
    </source>
</evidence>
<evidence type="ECO:0000313" key="3">
    <source>
        <dbReference type="Proteomes" id="UP001237105"/>
    </source>
</evidence>
<comment type="caution">
    <text evidence="2">The sequence shown here is derived from an EMBL/GenBank/DDBJ whole genome shotgun (WGS) entry which is preliminary data.</text>
</comment>
<evidence type="ECO:0000313" key="2">
    <source>
        <dbReference type="EMBL" id="MDI3418687.1"/>
    </source>
</evidence>
<protein>
    <submittedName>
        <fullName evidence="2">Uncharacterized protein</fullName>
    </submittedName>
</protein>
<dbReference type="RefSeq" id="WP_282534603.1">
    <property type="nucleotide sequence ID" value="NZ_JASCIS010000007.1"/>
</dbReference>
<sequence length="100" mass="10795">MTASRSTSPKAEMTLIAVATPPASRSSWARRYTGRQAWLTDSPPRAAPARARTARHDRRATTAGPDSADDGERGRASTWTPWAFGGATAHLRDLSVYGRV</sequence>
<gene>
    <name evidence="2" type="ORF">QIT00_08940</name>
</gene>
<reference evidence="2 3" key="1">
    <citation type="submission" date="2023-05" db="EMBL/GenBank/DDBJ databases">
        <title>Draft genome sequence of Streptomyces sp. B-S-A12 isolated from a cave soil in Thailand.</title>
        <authorList>
            <person name="Chamroensaksri N."/>
            <person name="Muangham S."/>
        </authorList>
    </citation>
    <scope>NUCLEOTIDE SEQUENCE [LARGE SCALE GENOMIC DNA]</scope>
    <source>
        <strain evidence="2 3">B-S-A12</strain>
    </source>
</reference>